<dbReference type="AlphaFoldDB" id="A0A5K7XEK8"/>
<keyword evidence="2" id="KW-1185">Reference proteome</keyword>
<organism evidence="1 2">
    <name type="scientific">Lacipirellula parvula</name>
    <dbReference type="NCBI Taxonomy" id="2650471"/>
    <lineage>
        <taxon>Bacteria</taxon>
        <taxon>Pseudomonadati</taxon>
        <taxon>Planctomycetota</taxon>
        <taxon>Planctomycetia</taxon>
        <taxon>Pirellulales</taxon>
        <taxon>Lacipirellulaceae</taxon>
        <taxon>Lacipirellula</taxon>
    </lineage>
</organism>
<dbReference type="KEGG" id="lpav:PLANPX_4064"/>
<evidence type="ECO:0000313" key="2">
    <source>
        <dbReference type="Proteomes" id="UP000326837"/>
    </source>
</evidence>
<dbReference type="Proteomes" id="UP000326837">
    <property type="component" value="Chromosome"/>
</dbReference>
<reference evidence="2" key="1">
    <citation type="submission" date="2019-10" db="EMBL/GenBank/DDBJ databases">
        <title>Lacipirellula parvula gen. nov., sp. nov., representing a lineage of planctomycetes widespread in freshwater anoxic habitats, and description of the family Lacipirellulaceae.</title>
        <authorList>
            <person name="Dedysh S.N."/>
            <person name="Kulichevskaya I.S."/>
            <person name="Beletsky A.V."/>
            <person name="Rakitin A.L."/>
            <person name="Mardanov A.V."/>
            <person name="Ivanova A.A."/>
            <person name="Saltykova V.X."/>
            <person name="Rijpstra W.I.C."/>
            <person name="Sinninghe Damste J.S."/>
            <person name="Ravin N.V."/>
        </authorList>
    </citation>
    <scope>NUCLEOTIDE SEQUENCE [LARGE SCALE GENOMIC DNA]</scope>
    <source>
        <strain evidence="2">PX69</strain>
    </source>
</reference>
<evidence type="ECO:0000313" key="1">
    <source>
        <dbReference type="EMBL" id="BBO34452.1"/>
    </source>
</evidence>
<proteinExistence type="predicted"/>
<dbReference type="EMBL" id="AP021861">
    <property type="protein sequence ID" value="BBO34452.1"/>
    <property type="molecule type" value="Genomic_DNA"/>
</dbReference>
<protein>
    <submittedName>
        <fullName evidence="1">Uncharacterized protein</fullName>
    </submittedName>
</protein>
<sequence length="129" mass="14058">MKLLVVRGGSPSRGSHIMRLDEVELVTSRWGSDAYRFHFQVQYGPDKGKEVTRQTSRSAKQGGSLIKLLSEMAGRELLPGARLSLDDFVGKDFVVQVASSAFSSGQGEYLFVQSVRPASIPVTQIQGAN</sequence>
<name>A0A5K7XEK8_9BACT</name>
<gene>
    <name evidence="1" type="ORF">PLANPX_4064</name>
</gene>
<accession>A0A5K7XEK8</accession>